<feature type="domain" description="HTH gntR-type" evidence="4">
    <location>
        <begin position="11"/>
        <end position="79"/>
    </location>
</feature>
<dbReference type="Proteomes" id="UP001165395">
    <property type="component" value="Unassembled WGS sequence"/>
</dbReference>
<dbReference type="SUPFAM" id="SSF64288">
    <property type="entry name" value="Chorismate lyase-like"/>
    <property type="match status" value="1"/>
</dbReference>
<dbReference type="InterPro" id="IPR050679">
    <property type="entry name" value="Bact_HTH_transcr_reg"/>
</dbReference>
<comment type="caution">
    <text evidence="5">The sequence shown here is derived from an EMBL/GenBank/DDBJ whole genome shotgun (WGS) entry which is preliminary data.</text>
</comment>
<dbReference type="InterPro" id="IPR000524">
    <property type="entry name" value="Tscrpt_reg_HTH_GntR"/>
</dbReference>
<protein>
    <submittedName>
        <fullName evidence="5">GntR family transcriptional regulator</fullName>
    </submittedName>
</protein>
<dbReference type="PROSITE" id="PS50949">
    <property type="entry name" value="HTH_GNTR"/>
    <property type="match status" value="1"/>
</dbReference>
<accession>A0ABS8D953</accession>
<dbReference type="InterPro" id="IPR011663">
    <property type="entry name" value="UTRA"/>
</dbReference>
<gene>
    <name evidence="5" type="ORF">LIN78_14460</name>
</gene>
<evidence type="ECO:0000313" key="5">
    <source>
        <dbReference type="EMBL" id="MCB6184748.1"/>
    </source>
</evidence>
<keyword evidence="3" id="KW-0804">Transcription</keyword>
<dbReference type="PRINTS" id="PR00035">
    <property type="entry name" value="HTHGNTR"/>
</dbReference>
<dbReference type="Pfam" id="PF07702">
    <property type="entry name" value="UTRA"/>
    <property type="match status" value="1"/>
</dbReference>
<dbReference type="InterPro" id="IPR036390">
    <property type="entry name" value="WH_DNA-bd_sf"/>
</dbReference>
<dbReference type="SMART" id="SM00866">
    <property type="entry name" value="UTRA"/>
    <property type="match status" value="1"/>
</dbReference>
<keyword evidence="1" id="KW-0805">Transcription regulation</keyword>
<dbReference type="Gene3D" id="3.40.1410.10">
    <property type="entry name" value="Chorismate lyase-like"/>
    <property type="match status" value="1"/>
</dbReference>
<evidence type="ECO:0000259" key="4">
    <source>
        <dbReference type="PROSITE" id="PS50949"/>
    </source>
</evidence>
<reference evidence="5" key="1">
    <citation type="submission" date="2021-10" db="EMBL/GenBank/DDBJ databases">
        <title>The complete genome sequence of Leeia sp. TBRC 13508.</title>
        <authorList>
            <person name="Charoenyingcharoen P."/>
            <person name="Yukphan P."/>
        </authorList>
    </citation>
    <scope>NUCLEOTIDE SEQUENCE</scope>
    <source>
        <strain evidence="5">TBRC 13508</strain>
    </source>
</reference>
<evidence type="ECO:0000256" key="2">
    <source>
        <dbReference type="ARBA" id="ARBA00023125"/>
    </source>
</evidence>
<organism evidence="5 6">
    <name type="scientific">Leeia speluncae</name>
    <dbReference type="NCBI Taxonomy" id="2884804"/>
    <lineage>
        <taxon>Bacteria</taxon>
        <taxon>Pseudomonadati</taxon>
        <taxon>Pseudomonadota</taxon>
        <taxon>Betaproteobacteria</taxon>
        <taxon>Neisseriales</taxon>
        <taxon>Leeiaceae</taxon>
        <taxon>Leeia</taxon>
    </lineage>
</organism>
<dbReference type="RefSeq" id="WP_227181569.1">
    <property type="nucleotide sequence ID" value="NZ_JAJBZT010000009.1"/>
</dbReference>
<keyword evidence="6" id="KW-1185">Reference proteome</keyword>
<dbReference type="Gene3D" id="1.10.10.10">
    <property type="entry name" value="Winged helix-like DNA-binding domain superfamily/Winged helix DNA-binding domain"/>
    <property type="match status" value="1"/>
</dbReference>
<evidence type="ECO:0000256" key="1">
    <source>
        <dbReference type="ARBA" id="ARBA00023015"/>
    </source>
</evidence>
<sequence>MQHQIKDVQFLPLYQQVRFQLLQKISDSVWLAGEMIPSEFALADEFTVSQGTVRKALNVLVAEGLLVRRQGVGTFVSDWPEEWGDARLVFHGAEFSSLKDRIEPELLSCSKGIATDRVAEGLGIKRNTPVINIRRAWRLSGQLVAFDEVTLDASRFDRVDARLIKQHAGKLYKLYLAEFGVRVSAATEWFMAAGSIEADWVRFTDNVPVLKVERCTTEMNATIFEWRRIWVDSRRCMYRSA</sequence>
<evidence type="ECO:0000313" key="6">
    <source>
        <dbReference type="Proteomes" id="UP001165395"/>
    </source>
</evidence>
<keyword evidence="2" id="KW-0238">DNA-binding</keyword>
<dbReference type="PANTHER" id="PTHR44846">
    <property type="entry name" value="MANNOSYL-D-GLYCERATE TRANSPORT/METABOLISM SYSTEM REPRESSOR MNGR-RELATED"/>
    <property type="match status" value="1"/>
</dbReference>
<dbReference type="CDD" id="cd07377">
    <property type="entry name" value="WHTH_GntR"/>
    <property type="match status" value="1"/>
</dbReference>
<dbReference type="InterPro" id="IPR036388">
    <property type="entry name" value="WH-like_DNA-bd_sf"/>
</dbReference>
<proteinExistence type="predicted"/>
<dbReference type="EMBL" id="JAJBZT010000009">
    <property type="protein sequence ID" value="MCB6184748.1"/>
    <property type="molecule type" value="Genomic_DNA"/>
</dbReference>
<dbReference type="PANTHER" id="PTHR44846:SF1">
    <property type="entry name" value="MANNOSYL-D-GLYCERATE TRANSPORT_METABOLISM SYSTEM REPRESSOR MNGR-RELATED"/>
    <property type="match status" value="1"/>
</dbReference>
<name>A0ABS8D953_9NEIS</name>
<dbReference type="InterPro" id="IPR028978">
    <property type="entry name" value="Chorismate_lyase_/UTRA_dom_sf"/>
</dbReference>
<evidence type="ECO:0000256" key="3">
    <source>
        <dbReference type="ARBA" id="ARBA00023163"/>
    </source>
</evidence>
<dbReference type="SUPFAM" id="SSF46785">
    <property type="entry name" value="Winged helix' DNA-binding domain"/>
    <property type="match status" value="1"/>
</dbReference>
<dbReference type="SMART" id="SM00345">
    <property type="entry name" value="HTH_GNTR"/>
    <property type="match status" value="1"/>
</dbReference>
<dbReference type="Pfam" id="PF00392">
    <property type="entry name" value="GntR"/>
    <property type="match status" value="1"/>
</dbReference>